<keyword evidence="1" id="KW-0472">Membrane</keyword>
<evidence type="ECO:0000313" key="3">
    <source>
        <dbReference type="Proteomes" id="UP000023152"/>
    </source>
</evidence>
<dbReference type="Proteomes" id="UP000023152">
    <property type="component" value="Unassembled WGS sequence"/>
</dbReference>
<keyword evidence="3" id="KW-1185">Reference proteome</keyword>
<protein>
    <submittedName>
        <fullName evidence="2">Uncharacterized protein</fullName>
    </submittedName>
</protein>
<proteinExistence type="predicted"/>
<comment type="caution">
    <text evidence="2">The sequence shown here is derived from an EMBL/GenBank/DDBJ whole genome shotgun (WGS) entry which is preliminary data.</text>
</comment>
<dbReference type="AlphaFoldDB" id="X6LC50"/>
<reference evidence="2 3" key="1">
    <citation type="journal article" date="2013" name="Curr. Biol.">
        <title>The Genome of the Foraminiferan Reticulomyxa filosa.</title>
        <authorList>
            <person name="Glockner G."/>
            <person name="Hulsmann N."/>
            <person name="Schleicher M."/>
            <person name="Noegel A.A."/>
            <person name="Eichinger L."/>
            <person name="Gallinger C."/>
            <person name="Pawlowski J."/>
            <person name="Sierra R."/>
            <person name="Euteneuer U."/>
            <person name="Pillet L."/>
            <person name="Moustafa A."/>
            <person name="Platzer M."/>
            <person name="Groth M."/>
            <person name="Szafranski K."/>
            <person name="Schliwa M."/>
        </authorList>
    </citation>
    <scope>NUCLEOTIDE SEQUENCE [LARGE SCALE GENOMIC DNA]</scope>
</reference>
<feature type="transmembrane region" description="Helical" evidence="1">
    <location>
        <begin position="32"/>
        <end position="50"/>
    </location>
</feature>
<evidence type="ECO:0000256" key="1">
    <source>
        <dbReference type="SAM" id="Phobius"/>
    </source>
</evidence>
<sequence length="165" mass="18218">SAFVLCCIVLVFAFLWLIPVFVVFCCNRHCLKVIFVFLFICLLSALQTSTKKKKMSKMVKEATTWHKIPGLGFYGNDTTNKDCVNIIDAIAEGEKSNGGGFTVDAKTVWKKSSMSNAKSNVKLTSYVKVPVSANAILKSYVNIDFFGNDIKSAKISLNDAVLSKR</sequence>
<evidence type="ECO:0000313" key="2">
    <source>
        <dbReference type="EMBL" id="ETN99602.1"/>
    </source>
</evidence>
<dbReference type="EMBL" id="ASPP01043481">
    <property type="protein sequence ID" value="ETN99602.1"/>
    <property type="molecule type" value="Genomic_DNA"/>
</dbReference>
<gene>
    <name evidence="2" type="ORF">RFI_37868</name>
</gene>
<keyword evidence="1" id="KW-0812">Transmembrane</keyword>
<organism evidence="2 3">
    <name type="scientific">Reticulomyxa filosa</name>
    <dbReference type="NCBI Taxonomy" id="46433"/>
    <lineage>
        <taxon>Eukaryota</taxon>
        <taxon>Sar</taxon>
        <taxon>Rhizaria</taxon>
        <taxon>Retaria</taxon>
        <taxon>Foraminifera</taxon>
        <taxon>Monothalamids</taxon>
        <taxon>Reticulomyxidae</taxon>
        <taxon>Reticulomyxa</taxon>
    </lineage>
</organism>
<accession>X6LC50</accession>
<keyword evidence="1" id="KW-1133">Transmembrane helix</keyword>
<name>X6LC50_RETFI</name>
<feature type="non-terminal residue" evidence="2">
    <location>
        <position position="1"/>
    </location>
</feature>